<dbReference type="InterPro" id="IPR011050">
    <property type="entry name" value="Pectin_lyase_fold/virulence"/>
</dbReference>
<sequence length="457" mass="49163">MSGDNTRSPSSDASHSRRTLLGSLTGLGTGALFAGTQGANAQSGRRPFAPADYDHSGERGGTNRLGEAKPVDSLIVDRLSAAQQNRVVYVSELPSVSGAGTPDDPYISPSGTAGMREAFDRLNDLGGGVVYYPSGFYGDGTTSWEIDLAEYESLRNNWAIYGDGLESSRIRAGSDDGAGIQIRDSDGTDMFYIEIVGVRFEGDNDGYTFVWGSEDLRDPYNSCFTRFATANDNPDGDGACQINFALNTYHYGVHNSAGGTGLELRRVQFSGLEGSFSSGENEGDVALNVEEYSFGNLFSYLNIEATYDGIHIEDARAIGNVFQNAYFANVFGTAFTQQIDNEDERFPDVSDQGTYFHNPFVAGAVERIAEIDDSAVYVDGSTRRWPSTTVQTYQGDRYGGGLNDLTHVDFEPQSEPPEGTLGRIVLADGDGWDPTGDGDPALVVSTGEEWTVLQALA</sequence>
<dbReference type="Gene3D" id="2.160.20.10">
    <property type="entry name" value="Single-stranded right-handed beta-helix, Pectin lyase-like"/>
    <property type="match status" value="1"/>
</dbReference>
<dbReference type="RefSeq" id="WP_224830027.1">
    <property type="nucleotide sequence ID" value="NZ_JAIVEF010000035.1"/>
</dbReference>
<accession>A0ABD5QGT9</accession>
<dbReference type="EMBL" id="JBHSJG010000037">
    <property type="protein sequence ID" value="MFC4988893.1"/>
    <property type="molecule type" value="Genomic_DNA"/>
</dbReference>
<feature type="region of interest" description="Disordered" evidence="1">
    <location>
        <begin position="35"/>
        <end position="68"/>
    </location>
</feature>
<comment type="caution">
    <text evidence="2">The sequence shown here is derived from an EMBL/GenBank/DDBJ whole genome shotgun (WGS) entry which is preliminary data.</text>
</comment>
<dbReference type="InterPro" id="IPR012334">
    <property type="entry name" value="Pectin_lyas_fold"/>
</dbReference>
<organism evidence="2 3">
    <name type="scientific">Saliphagus infecundisoli</name>
    <dbReference type="NCBI Taxonomy" id="1849069"/>
    <lineage>
        <taxon>Archaea</taxon>
        <taxon>Methanobacteriati</taxon>
        <taxon>Methanobacteriota</taxon>
        <taxon>Stenosarchaea group</taxon>
        <taxon>Halobacteria</taxon>
        <taxon>Halobacteriales</taxon>
        <taxon>Natrialbaceae</taxon>
        <taxon>Saliphagus</taxon>
    </lineage>
</organism>
<dbReference type="PROSITE" id="PS51318">
    <property type="entry name" value="TAT"/>
    <property type="match status" value="1"/>
</dbReference>
<dbReference type="Proteomes" id="UP001595925">
    <property type="component" value="Unassembled WGS sequence"/>
</dbReference>
<dbReference type="AlphaFoldDB" id="A0ABD5QGT9"/>
<evidence type="ECO:0000313" key="2">
    <source>
        <dbReference type="EMBL" id="MFC4988893.1"/>
    </source>
</evidence>
<proteinExistence type="predicted"/>
<dbReference type="InterPro" id="IPR006311">
    <property type="entry name" value="TAT_signal"/>
</dbReference>
<protein>
    <submittedName>
        <fullName evidence="2">Uncharacterized protein</fullName>
    </submittedName>
</protein>
<dbReference type="SUPFAM" id="SSF51126">
    <property type="entry name" value="Pectin lyase-like"/>
    <property type="match status" value="1"/>
</dbReference>
<evidence type="ECO:0000313" key="3">
    <source>
        <dbReference type="Proteomes" id="UP001595925"/>
    </source>
</evidence>
<gene>
    <name evidence="2" type="ORF">ACFPFO_14185</name>
</gene>
<evidence type="ECO:0000256" key="1">
    <source>
        <dbReference type="SAM" id="MobiDB-lite"/>
    </source>
</evidence>
<name>A0ABD5QGT9_9EURY</name>
<reference evidence="2 3" key="1">
    <citation type="journal article" date="2019" name="Int. J. Syst. Evol. Microbiol.">
        <title>The Global Catalogue of Microorganisms (GCM) 10K type strain sequencing project: providing services to taxonomists for standard genome sequencing and annotation.</title>
        <authorList>
            <consortium name="The Broad Institute Genomics Platform"/>
            <consortium name="The Broad Institute Genome Sequencing Center for Infectious Disease"/>
            <person name="Wu L."/>
            <person name="Ma J."/>
        </authorList>
    </citation>
    <scope>NUCLEOTIDE SEQUENCE [LARGE SCALE GENOMIC DNA]</scope>
    <source>
        <strain evidence="2 3">CGMCC 1.15824</strain>
    </source>
</reference>
<keyword evidence="3" id="KW-1185">Reference proteome</keyword>